<dbReference type="RefSeq" id="WP_069093908.1">
    <property type="nucleotide sequence ID" value="NZ_MASI01000001.1"/>
</dbReference>
<sequence length="497" mass="53307">MSKVSYTAEEAAAHITRDQYSWGFTTGTPIEVSYAFRLGRPSYDNGSDIYATFGQFNAKQVAATTVALDLWSDVANISFVPQSDVAGGDPFADSATMLFANYEARDGAGGFAYLPAASRTEGHYAQGDIWINRYYGLTSPEKGDYSNFTLIHEIGHAIGLQHPGHYDVLDGQPITYSNSAEYLEDSRQYTVMSYFNAGFTGAEHDWNFARTPLMHDITAIQMLYGANYQTRAGDTVYGFNSNAGAAFSFGSASERGVFSIWDGGGEDTLDFSRYEANQVINLRQESFSSVGGLTDNVSIASGVTIENAIGGRGRDRIIGNDAENEISGRGSADYISGGAGDDILKGNRGRDILIGSDGNDALYGGHGYDRLSGGAGDDLLVGGRHRDILRGGEGADRFTFNTLSDSGIGARRDIITDFAAGEDLIDLAAIDALASAAGDQAFQWIGTARYSGQGGELRYREVADGVVVKADFDGDSGDDFQIFVRNVRSLQASDFDL</sequence>
<keyword evidence="9 12" id="KW-0862">Zinc</keyword>
<evidence type="ECO:0000256" key="5">
    <source>
        <dbReference type="ARBA" id="ARBA00022670"/>
    </source>
</evidence>
<comment type="subcellular location">
    <subcellularLocation>
        <location evidence="2">Secreted</location>
    </subcellularLocation>
</comment>
<dbReference type="InterPro" id="IPR016294">
    <property type="entry name" value="Pept_M10B"/>
</dbReference>
<name>A0A1E2S2L1_9HYPH</name>
<evidence type="ECO:0000256" key="3">
    <source>
        <dbReference type="ARBA" id="ARBA00009490"/>
    </source>
</evidence>
<dbReference type="InterPro" id="IPR018511">
    <property type="entry name" value="Hemolysin-typ_Ca-bd_CS"/>
</dbReference>
<evidence type="ECO:0000313" key="15">
    <source>
        <dbReference type="Proteomes" id="UP000095087"/>
    </source>
</evidence>
<dbReference type="InterPro" id="IPR050557">
    <property type="entry name" value="RTX_toxin/Mannuronan_C5-epim"/>
</dbReference>
<dbReference type="PRINTS" id="PR00313">
    <property type="entry name" value="CABNDNGRPT"/>
</dbReference>
<keyword evidence="10" id="KW-0482">Metalloprotease</keyword>
<dbReference type="PATRIC" id="fig|1177755.3.peg.480"/>
<dbReference type="InterPro" id="IPR024079">
    <property type="entry name" value="MetalloPept_cat_dom_sf"/>
</dbReference>
<dbReference type="Pfam" id="PF00353">
    <property type="entry name" value="HemolysinCabind"/>
    <property type="match status" value="1"/>
</dbReference>
<evidence type="ECO:0000256" key="10">
    <source>
        <dbReference type="ARBA" id="ARBA00023049"/>
    </source>
</evidence>
<dbReference type="GO" id="GO:0005509">
    <property type="term" value="F:calcium ion binding"/>
    <property type="evidence" value="ECO:0007669"/>
    <property type="project" value="InterPro"/>
</dbReference>
<dbReference type="GO" id="GO:0004222">
    <property type="term" value="F:metalloendopeptidase activity"/>
    <property type="evidence" value="ECO:0007669"/>
    <property type="project" value="InterPro"/>
</dbReference>
<dbReference type="OrthoDB" id="223957at2"/>
<comment type="similarity">
    <text evidence="3">Belongs to the peptidase M10B family.</text>
</comment>
<evidence type="ECO:0000256" key="1">
    <source>
        <dbReference type="ARBA" id="ARBA00001913"/>
    </source>
</evidence>
<dbReference type="GO" id="GO:0005615">
    <property type="term" value="C:extracellular space"/>
    <property type="evidence" value="ECO:0007669"/>
    <property type="project" value="InterPro"/>
</dbReference>
<evidence type="ECO:0000256" key="12">
    <source>
        <dbReference type="PIRSR" id="PIRSR001205-2"/>
    </source>
</evidence>
<comment type="caution">
    <text evidence="14">The sequence shown here is derived from an EMBL/GenBank/DDBJ whole genome shotgun (WGS) entry which is preliminary data.</text>
</comment>
<evidence type="ECO:0000256" key="7">
    <source>
        <dbReference type="ARBA" id="ARBA00022737"/>
    </source>
</evidence>
<dbReference type="AlphaFoldDB" id="A0A1E2S2L1"/>
<feature type="domain" description="Peptidase metallopeptidase" evidence="13">
    <location>
        <begin position="39"/>
        <end position="197"/>
    </location>
</feature>
<dbReference type="CDD" id="cd04277">
    <property type="entry name" value="ZnMc_serralysin_like"/>
    <property type="match status" value="1"/>
</dbReference>
<dbReference type="PROSITE" id="PS00330">
    <property type="entry name" value="HEMOLYSIN_CALCIUM"/>
    <property type="match status" value="2"/>
</dbReference>
<protein>
    <submittedName>
        <fullName evidence="14">Serralysin A</fullName>
        <ecNumber evidence="14">3.4.24.40</ecNumber>
    </submittedName>
</protein>
<dbReference type="Gene3D" id="2.150.10.10">
    <property type="entry name" value="Serralysin-like metalloprotease, C-terminal"/>
    <property type="match status" value="2"/>
</dbReference>
<evidence type="ECO:0000256" key="2">
    <source>
        <dbReference type="ARBA" id="ARBA00004613"/>
    </source>
</evidence>
<dbReference type="InterPro" id="IPR001343">
    <property type="entry name" value="Hemolysn_Ca-bd"/>
</dbReference>
<dbReference type="InterPro" id="IPR013858">
    <property type="entry name" value="Peptidase_M10B_C"/>
</dbReference>
<dbReference type="Pfam" id="PF08548">
    <property type="entry name" value="Peptidase_M10_C"/>
    <property type="match status" value="1"/>
</dbReference>
<evidence type="ECO:0000256" key="6">
    <source>
        <dbReference type="ARBA" id="ARBA00022723"/>
    </source>
</evidence>
<evidence type="ECO:0000313" key="14">
    <source>
        <dbReference type="EMBL" id="ODA68652.1"/>
    </source>
</evidence>
<keyword evidence="15" id="KW-1185">Reference proteome</keyword>
<keyword evidence="8 14" id="KW-0378">Hydrolase</keyword>
<keyword evidence="6 12" id="KW-0479">Metal-binding</keyword>
<evidence type="ECO:0000256" key="11">
    <source>
        <dbReference type="PIRSR" id="PIRSR001205-1"/>
    </source>
</evidence>
<feature type="active site" evidence="11">
    <location>
        <position position="153"/>
    </location>
</feature>
<gene>
    <name evidence="14" type="ORF">A7A08_00484</name>
</gene>
<evidence type="ECO:0000256" key="9">
    <source>
        <dbReference type="ARBA" id="ARBA00022833"/>
    </source>
</evidence>
<feature type="binding site" evidence="12">
    <location>
        <position position="162"/>
    </location>
    <ligand>
        <name>Zn(2+)</name>
        <dbReference type="ChEBI" id="CHEBI:29105"/>
        <note>catalytic</note>
    </ligand>
</feature>
<dbReference type="STRING" id="1177755.A7A08_00484"/>
<dbReference type="Gene3D" id="3.40.390.10">
    <property type="entry name" value="Collagenase (Catalytic Domain)"/>
    <property type="match status" value="1"/>
</dbReference>
<keyword evidence="7" id="KW-0677">Repeat</keyword>
<feature type="binding site" evidence="12">
    <location>
        <position position="156"/>
    </location>
    <ligand>
        <name>Zn(2+)</name>
        <dbReference type="ChEBI" id="CHEBI:29105"/>
        <note>catalytic</note>
    </ligand>
</feature>
<dbReference type="InterPro" id="IPR011049">
    <property type="entry name" value="Serralysin-like_metalloprot_C"/>
</dbReference>
<reference evidence="14 15" key="1">
    <citation type="submission" date="2016-07" db="EMBL/GenBank/DDBJ databases">
        <title>Draft genome sequence of Methyloligella halotolerans C2T (VKM B-2706T=CCUG 61687T=DSM 25045T), a halotolerant polyhydroxybutyrate accumulating methylotroph.</title>
        <authorList>
            <person name="Vasilenko O.V."/>
            <person name="Doronina N.V."/>
            <person name="Poroshina M.N."/>
            <person name="Tarlachkov S.V."/>
            <person name="Trotsenko Y.A."/>
        </authorList>
    </citation>
    <scope>NUCLEOTIDE SEQUENCE [LARGE SCALE GENOMIC DNA]</scope>
    <source>
        <strain evidence="14 15">VKM B-2706</strain>
    </source>
</reference>
<keyword evidence="5" id="KW-0645">Protease</keyword>
<evidence type="ECO:0000256" key="4">
    <source>
        <dbReference type="ARBA" id="ARBA00022525"/>
    </source>
</evidence>
<comment type="cofactor">
    <cofactor evidence="12">
        <name>Zn(2+)</name>
        <dbReference type="ChEBI" id="CHEBI:29105"/>
    </cofactor>
    <text evidence="12">Binds 1 zinc ion per subunit.</text>
</comment>
<keyword evidence="4" id="KW-0964">Secreted</keyword>
<dbReference type="SMART" id="SM00235">
    <property type="entry name" value="ZnMc"/>
    <property type="match status" value="1"/>
</dbReference>
<dbReference type="PANTHER" id="PTHR38340:SF1">
    <property type="entry name" value="S-LAYER PROTEIN"/>
    <property type="match status" value="1"/>
</dbReference>
<dbReference type="SUPFAM" id="SSF51120">
    <property type="entry name" value="beta-Roll"/>
    <property type="match status" value="2"/>
</dbReference>
<dbReference type="InterPro" id="IPR034033">
    <property type="entry name" value="Serralysin-like"/>
</dbReference>
<dbReference type="Proteomes" id="UP000095087">
    <property type="component" value="Unassembled WGS sequence"/>
</dbReference>
<dbReference type="EC" id="3.4.24.40" evidence="14"/>
<feature type="binding site" evidence="12">
    <location>
        <position position="152"/>
    </location>
    <ligand>
        <name>Zn(2+)</name>
        <dbReference type="ChEBI" id="CHEBI:29105"/>
        <note>catalytic</note>
    </ligand>
</feature>
<dbReference type="GO" id="GO:0006508">
    <property type="term" value="P:proteolysis"/>
    <property type="evidence" value="ECO:0007669"/>
    <property type="project" value="UniProtKB-KW"/>
</dbReference>
<accession>A0A1E2S2L1</accession>
<evidence type="ECO:0000256" key="8">
    <source>
        <dbReference type="ARBA" id="ARBA00022801"/>
    </source>
</evidence>
<dbReference type="SUPFAM" id="SSF55486">
    <property type="entry name" value="Metalloproteases ('zincins'), catalytic domain"/>
    <property type="match status" value="1"/>
</dbReference>
<organism evidence="14 15">
    <name type="scientific">Methyloligella halotolerans</name>
    <dbReference type="NCBI Taxonomy" id="1177755"/>
    <lineage>
        <taxon>Bacteria</taxon>
        <taxon>Pseudomonadati</taxon>
        <taxon>Pseudomonadota</taxon>
        <taxon>Alphaproteobacteria</taxon>
        <taxon>Hyphomicrobiales</taxon>
        <taxon>Hyphomicrobiaceae</taxon>
        <taxon>Methyloligella</taxon>
    </lineage>
</organism>
<comment type="cofactor">
    <cofactor evidence="1">
        <name>Ca(2+)</name>
        <dbReference type="ChEBI" id="CHEBI:29108"/>
    </cofactor>
</comment>
<dbReference type="GO" id="GO:0008270">
    <property type="term" value="F:zinc ion binding"/>
    <property type="evidence" value="ECO:0007669"/>
    <property type="project" value="InterPro"/>
</dbReference>
<dbReference type="EMBL" id="MASI01000001">
    <property type="protein sequence ID" value="ODA68652.1"/>
    <property type="molecule type" value="Genomic_DNA"/>
</dbReference>
<evidence type="ECO:0000259" key="13">
    <source>
        <dbReference type="SMART" id="SM00235"/>
    </source>
</evidence>
<dbReference type="InterPro" id="IPR006026">
    <property type="entry name" value="Peptidase_Metallo"/>
</dbReference>
<dbReference type="PIRSF" id="PIRSF001205">
    <property type="entry name" value="Peptidase_M10B"/>
    <property type="match status" value="1"/>
</dbReference>
<proteinExistence type="inferred from homology"/>
<dbReference type="PANTHER" id="PTHR38340">
    <property type="entry name" value="S-LAYER PROTEIN"/>
    <property type="match status" value="1"/>
</dbReference>